<protein>
    <submittedName>
        <fullName evidence="2">Uncharacterized protein</fullName>
    </submittedName>
</protein>
<reference evidence="3" key="1">
    <citation type="journal article" date="2019" name="Int. J. Syst. Evol. Microbiol.">
        <title>The Global Catalogue of Microorganisms (GCM) 10K type strain sequencing project: providing services to taxonomists for standard genome sequencing and annotation.</title>
        <authorList>
            <consortium name="The Broad Institute Genomics Platform"/>
            <consortium name="The Broad Institute Genome Sequencing Center for Infectious Disease"/>
            <person name="Wu L."/>
            <person name="Ma J."/>
        </authorList>
    </citation>
    <scope>NUCLEOTIDE SEQUENCE [LARGE SCALE GENOMIC DNA]</scope>
    <source>
        <strain evidence="3">JCM 14046</strain>
    </source>
</reference>
<sequence length="373" mass="39791">MSVSIFQRAGDDRVESAVLAVLMRADLTLVRDLLAHAGGVGDALRAVEVAPATMRSAARLTAHVDWSFEVVTTRGAFEEEGPSRDRVRRLAGGLRPGHWLFVLTPDPPVPTWLAEPDGVAEESRDQVVWISFAWMADAVRDALGAPDRIVDARSHVLLTELVHLFDAEGLVHDEDRHDVLRAAPDPDGPSGADDAEGTPNVADVPDVAVGTDPASTARVSTAQVSTGPASTGPRVAASARRDTLLVTQPGAWRTFLDHAAYVCAAEERLPAEVEHLAFHHAGRIMAVIPRVVRWHPRVALSAAGARRLRDDGHHAAALTVESLVAAGRWGERPVALALLSPADDPATVRLSGPVDDPGTTEQRLTSLAVLRHA</sequence>
<evidence type="ECO:0000313" key="2">
    <source>
        <dbReference type="EMBL" id="GAA1930173.1"/>
    </source>
</evidence>
<evidence type="ECO:0000313" key="3">
    <source>
        <dbReference type="Proteomes" id="UP001501612"/>
    </source>
</evidence>
<feature type="region of interest" description="Disordered" evidence="1">
    <location>
        <begin position="180"/>
        <end position="236"/>
    </location>
</feature>
<comment type="caution">
    <text evidence="2">The sequence shown here is derived from an EMBL/GenBank/DDBJ whole genome shotgun (WGS) entry which is preliminary data.</text>
</comment>
<dbReference type="RefSeq" id="WP_344009073.1">
    <property type="nucleotide sequence ID" value="NZ_BAAAMY010000014.1"/>
</dbReference>
<feature type="compositionally biased region" description="Polar residues" evidence="1">
    <location>
        <begin position="213"/>
        <end position="229"/>
    </location>
</feature>
<gene>
    <name evidence="2" type="ORF">GCM10009737_35160</name>
</gene>
<feature type="compositionally biased region" description="Low complexity" evidence="1">
    <location>
        <begin position="182"/>
        <end position="192"/>
    </location>
</feature>
<name>A0ABP5B486_9ACTN</name>
<keyword evidence="3" id="KW-1185">Reference proteome</keyword>
<dbReference type="EMBL" id="BAAAMY010000014">
    <property type="protein sequence ID" value="GAA1930173.1"/>
    <property type="molecule type" value="Genomic_DNA"/>
</dbReference>
<accession>A0ABP5B486</accession>
<proteinExistence type="predicted"/>
<dbReference type="Proteomes" id="UP001501612">
    <property type="component" value="Unassembled WGS sequence"/>
</dbReference>
<organism evidence="2 3">
    <name type="scientific">Nocardioides lentus</name>
    <dbReference type="NCBI Taxonomy" id="338077"/>
    <lineage>
        <taxon>Bacteria</taxon>
        <taxon>Bacillati</taxon>
        <taxon>Actinomycetota</taxon>
        <taxon>Actinomycetes</taxon>
        <taxon>Propionibacteriales</taxon>
        <taxon>Nocardioidaceae</taxon>
        <taxon>Nocardioides</taxon>
    </lineage>
</organism>
<evidence type="ECO:0000256" key="1">
    <source>
        <dbReference type="SAM" id="MobiDB-lite"/>
    </source>
</evidence>